<dbReference type="EMBL" id="PQXH01000064">
    <property type="protein sequence ID" value="TGO13738.1"/>
    <property type="molecule type" value="Genomic_DNA"/>
</dbReference>
<accession>A0A4Z1ERX5</accession>
<proteinExistence type="predicted"/>
<keyword evidence="2" id="KW-1185">Reference proteome</keyword>
<name>A0A4Z1ERX5_9HELO</name>
<comment type="caution">
    <text evidence="1">The sequence shown here is derived from an EMBL/GenBank/DDBJ whole genome shotgun (WGS) entry which is preliminary data.</text>
</comment>
<protein>
    <submittedName>
        <fullName evidence="1">Uncharacterized protein</fullName>
    </submittedName>
</protein>
<dbReference type="AlphaFoldDB" id="A0A4Z1ERX5"/>
<gene>
    <name evidence="1" type="ORF">BTUL_0064g00390</name>
</gene>
<reference evidence="1 2" key="1">
    <citation type="submission" date="2017-12" db="EMBL/GenBank/DDBJ databases">
        <title>Comparative genomics of Botrytis spp.</title>
        <authorList>
            <person name="Valero-Jimenez C.A."/>
            <person name="Tapia P."/>
            <person name="Veloso J."/>
            <person name="Silva-Moreno E."/>
            <person name="Staats M."/>
            <person name="Valdes J.H."/>
            <person name="Van Kan J.A.L."/>
        </authorList>
    </citation>
    <scope>NUCLEOTIDE SEQUENCE [LARGE SCALE GENOMIC DNA]</scope>
    <source>
        <strain evidence="1 2">Bt9001</strain>
    </source>
</reference>
<organism evidence="1 2">
    <name type="scientific">Botrytis tulipae</name>
    <dbReference type="NCBI Taxonomy" id="87230"/>
    <lineage>
        <taxon>Eukaryota</taxon>
        <taxon>Fungi</taxon>
        <taxon>Dikarya</taxon>
        <taxon>Ascomycota</taxon>
        <taxon>Pezizomycotina</taxon>
        <taxon>Leotiomycetes</taxon>
        <taxon>Helotiales</taxon>
        <taxon>Sclerotiniaceae</taxon>
        <taxon>Botrytis</taxon>
    </lineage>
</organism>
<sequence length="158" mass="18050">MQKNYLHSGATLKHQRELAKRRCQLILRGLSDPYIPRRTWMTIIFFGEDEPLELRDPIWRLELVADVFDRTALTFGHGRRYSGGHVEIGGRDKLVTLTGFLGDYEGDKTARCEERINDLVEEADYFAAAVNLVSNICNYLDSDVDQYANMIGSCETSN</sequence>
<dbReference type="Proteomes" id="UP000297777">
    <property type="component" value="Unassembled WGS sequence"/>
</dbReference>
<evidence type="ECO:0000313" key="1">
    <source>
        <dbReference type="EMBL" id="TGO13738.1"/>
    </source>
</evidence>
<evidence type="ECO:0000313" key="2">
    <source>
        <dbReference type="Proteomes" id="UP000297777"/>
    </source>
</evidence>